<dbReference type="Proteomes" id="UP001146505">
    <property type="component" value="Unassembled WGS sequence"/>
</dbReference>
<protein>
    <submittedName>
        <fullName evidence="1">Uncharacterized protein</fullName>
    </submittedName>
</protein>
<organism evidence="1 2">
    <name type="scientific">Corynebacterium macclintockiae</name>
    <dbReference type="NCBI Taxonomy" id="2913501"/>
    <lineage>
        <taxon>Bacteria</taxon>
        <taxon>Bacillati</taxon>
        <taxon>Actinomycetota</taxon>
        <taxon>Actinomycetes</taxon>
        <taxon>Mycobacteriales</taxon>
        <taxon>Corynebacteriaceae</taxon>
        <taxon>Corynebacterium</taxon>
    </lineage>
</organism>
<evidence type="ECO:0000313" key="2">
    <source>
        <dbReference type="Proteomes" id="UP001146505"/>
    </source>
</evidence>
<sequence length="218" mass="23264">MASIDNRMLTSPVTALVSMIAEEVSELPMVVLDADVQAQPMRGPLGAWAAGDVLGLAATEPLDLTRKKMENFADSSGAVPLLTASQGTQGQMAADVLDTVVSRAQHRWPIVVVNLPYTCAGETIAAGTAMADHVLLVADRHHEQHGWLYQPGHHLTELAQSRKVTVVKVGAAAVDLPQDTVVLPSVDAQSTSRSRIVPSTNPEDVSMYHRLLSRVFGS</sequence>
<proteinExistence type="predicted"/>
<dbReference type="GeneID" id="301813395"/>
<dbReference type="AlphaFoldDB" id="A0A9X3M739"/>
<comment type="caution">
    <text evidence="1">The sequence shown here is derived from an EMBL/GenBank/DDBJ whole genome shotgun (WGS) entry which is preliminary data.</text>
</comment>
<dbReference type="EMBL" id="JAKMUV010000008">
    <property type="protein sequence ID" value="MCZ9305370.1"/>
    <property type="molecule type" value="Genomic_DNA"/>
</dbReference>
<gene>
    <name evidence="1" type="ORF">L8U58_07510</name>
</gene>
<keyword evidence="2" id="KW-1185">Reference proteome</keyword>
<evidence type="ECO:0000313" key="1">
    <source>
        <dbReference type="EMBL" id="MCZ9305370.1"/>
    </source>
</evidence>
<reference evidence="1" key="1">
    <citation type="submission" date="2022-02" db="EMBL/GenBank/DDBJ databases">
        <title>Corynebacterium sp. from urogenital microbiome.</title>
        <authorList>
            <person name="Cappelli E.A."/>
            <person name="Ribeiro T.G."/>
            <person name="Peixe L."/>
        </authorList>
    </citation>
    <scope>NUCLEOTIDE SEQUENCE</scope>
    <source>
        <strain evidence="1">C9Ua_112</strain>
    </source>
</reference>
<name>A0A9X3M739_9CORY</name>
<accession>A0A9X3M739</accession>
<dbReference type="RefSeq" id="WP_141747012.1">
    <property type="nucleotide sequence ID" value="NZ_JAKMUV010000008.1"/>
</dbReference>